<accession>A0ABZ0ZY88</accession>
<evidence type="ECO:0000313" key="2">
    <source>
        <dbReference type="Proteomes" id="UP001327463"/>
    </source>
</evidence>
<dbReference type="Proteomes" id="UP001327463">
    <property type="component" value="Segment"/>
</dbReference>
<keyword evidence="2" id="KW-1185">Reference proteome</keyword>
<evidence type="ECO:0000313" key="1">
    <source>
        <dbReference type="EMBL" id="WQZ00645.1"/>
    </source>
</evidence>
<proteinExistence type="predicted"/>
<reference evidence="1 2" key="1">
    <citation type="submission" date="2023-12" db="EMBL/GenBank/DDBJ databases">
        <authorList>
            <person name="Geng H."/>
            <person name="Luan G."/>
        </authorList>
    </citation>
    <scope>NUCLEOTIDE SEQUENCE [LARGE SCALE GENOMIC DNA]</scope>
</reference>
<name>A0ABZ0ZY88_9CAUD</name>
<dbReference type="EMBL" id="OR915848">
    <property type="protein sequence ID" value="WQZ00645.1"/>
    <property type="molecule type" value="Genomic_DNA"/>
</dbReference>
<protein>
    <submittedName>
        <fullName evidence="1">Uncharacterized protein</fullName>
    </submittedName>
</protein>
<sequence>MIPTVNVIAINSWLLKVSASHSYLDSNTLAPLSSHTDNH</sequence>
<organism evidence="1 2">
    <name type="scientific">Klebsiella phage vB_KpnP_cmc355D</name>
    <dbReference type="NCBI Taxonomy" id="3110534"/>
    <lineage>
        <taxon>Viruses</taxon>
        <taxon>Duplodnaviria</taxon>
        <taxon>Heunggongvirae</taxon>
        <taxon>Uroviricota</taxon>
        <taxon>Caudoviricetes</taxon>
        <taxon>Autographivirales</taxon>
        <taxon>Autotranscriptaviridae</taxon>
        <taxon>Studiervirinae</taxon>
        <taxon>Benllochvirus</taxon>
        <taxon>Benllochvirus cmc355D</taxon>
    </lineage>
</organism>